<dbReference type="Proteomes" id="UP000219775">
    <property type="component" value="Unassembled WGS sequence"/>
</dbReference>
<organism evidence="5 6">
    <name type="scientific">Bacillus pseudomycoides</name>
    <dbReference type="NCBI Taxonomy" id="64104"/>
    <lineage>
        <taxon>Bacteria</taxon>
        <taxon>Bacillati</taxon>
        <taxon>Bacillota</taxon>
        <taxon>Bacilli</taxon>
        <taxon>Bacillales</taxon>
        <taxon>Bacillaceae</taxon>
        <taxon>Bacillus</taxon>
        <taxon>Bacillus cereus group</taxon>
    </lineage>
</organism>
<name>A0A2A8C5T5_9BACI</name>
<dbReference type="Pfam" id="PF17118">
    <property type="entry name" value="DUF5105"/>
    <property type="match status" value="1"/>
</dbReference>
<comment type="caution">
    <text evidence="5">The sequence shown here is derived from an EMBL/GenBank/DDBJ whole genome shotgun (WGS) entry which is preliminary data.</text>
</comment>
<evidence type="ECO:0000259" key="3">
    <source>
        <dbReference type="Pfam" id="PF11611"/>
    </source>
</evidence>
<dbReference type="InterPro" id="IPR029051">
    <property type="entry name" value="DUF4352"/>
</dbReference>
<protein>
    <submittedName>
        <fullName evidence="5">DUF5105 domain-containing protein</fullName>
    </submittedName>
</protein>
<evidence type="ECO:0000313" key="6">
    <source>
        <dbReference type="Proteomes" id="UP000219775"/>
    </source>
</evidence>
<dbReference type="RefSeq" id="WP_097850436.1">
    <property type="nucleotide sequence ID" value="NZ_NUDP01000039.1"/>
</dbReference>
<accession>A0A2A8C5T5</accession>
<sequence>MKLRKFFMLCFVFIFTLTIVNGCSSSQSSTAVKNGKASSASKNVEIEVENVEYVLPLNGLTGGISKEKVLKYKVSVKNKGEKKLEISPYLFTLYQGDEKMKKYDKADLDKLRLIELEPGKKVSGTLYYEVNKASSYELVYSNEETKKRDEETEKVSFKIDTKEIEKNTKDLNKPAEALKAYINAIYYDKDIDKINKLSGEDSKQFTQNILKEFKKDATSSTYNKISDQEFESYYKKLKSVLQEKVTFKVKSVGSSPEEDKVEVELKVKPLLLIELQPKLNKENERLLKENPGIEQSKLFSQSFDYLISILPEAKVSDKEKVIKVEMERYGKDQWRFSKDKVRDAEDIMEIMGEFLKQ</sequence>
<feature type="signal peptide" evidence="2">
    <location>
        <begin position="1"/>
        <end position="22"/>
    </location>
</feature>
<dbReference type="AlphaFoldDB" id="A0A2A8C5T5"/>
<evidence type="ECO:0000256" key="1">
    <source>
        <dbReference type="ARBA" id="ARBA00022729"/>
    </source>
</evidence>
<dbReference type="Gene3D" id="2.60.40.1240">
    <property type="match status" value="1"/>
</dbReference>
<evidence type="ECO:0000256" key="2">
    <source>
        <dbReference type="SAM" id="SignalP"/>
    </source>
</evidence>
<dbReference type="Pfam" id="PF11611">
    <property type="entry name" value="DUF4352"/>
    <property type="match status" value="1"/>
</dbReference>
<dbReference type="InterPro" id="IPR031343">
    <property type="entry name" value="DUF5105"/>
</dbReference>
<dbReference type="InterPro" id="IPR029050">
    <property type="entry name" value="Immunoprotect_excell_Ig-like"/>
</dbReference>
<dbReference type="EMBL" id="NUDP01000039">
    <property type="protein sequence ID" value="PEM69645.1"/>
    <property type="molecule type" value="Genomic_DNA"/>
</dbReference>
<proteinExistence type="predicted"/>
<reference evidence="5 6" key="1">
    <citation type="submission" date="2017-09" db="EMBL/GenBank/DDBJ databases">
        <title>Large-scale bioinformatics analysis of Bacillus genomes uncovers conserved roles of natural products in bacterial physiology.</title>
        <authorList>
            <consortium name="Agbiome Team Llc"/>
            <person name="Bleich R.M."/>
            <person name="Grubbs K.J."/>
            <person name="Santa Maria K.C."/>
            <person name="Allen S.E."/>
            <person name="Farag S."/>
            <person name="Shank E.A."/>
            <person name="Bowers A."/>
        </authorList>
    </citation>
    <scope>NUCLEOTIDE SEQUENCE [LARGE SCALE GENOMIC DNA]</scope>
    <source>
        <strain evidence="5 6">AFS009893</strain>
    </source>
</reference>
<gene>
    <name evidence="5" type="ORF">CN613_11640</name>
</gene>
<feature type="domain" description="DUF5105" evidence="4">
    <location>
        <begin position="164"/>
        <end position="342"/>
    </location>
</feature>
<keyword evidence="1 2" id="KW-0732">Signal</keyword>
<feature type="domain" description="DUF4352" evidence="3">
    <location>
        <begin position="41"/>
        <end position="144"/>
    </location>
</feature>
<feature type="chain" id="PRO_5038838404" evidence="2">
    <location>
        <begin position="23"/>
        <end position="357"/>
    </location>
</feature>
<evidence type="ECO:0000313" key="5">
    <source>
        <dbReference type="EMBL" id="PEM69645.1"/>
    </source>
</evidence>
<evidence type="ECO:0000259" key="4">
    <source>
        <dbReference type="Pfam" id="PF17118"/>
    </source>
</evidence>